<reference evidence="2" key="1">
    <citation type="submission" date="2016-11" db="EMBL/GenBank/DDBJ databases">
        <authorList>
            <person name="Varghese N."/>
            <person name="Submissions S."/>
        </authorList>
    </citation>
    <scope>NUCLEOTIDE SEQUENCE [LARGE SCALE GENOMIC DNA]</scope>
    <source>
        <strain evidence="2">DSM 100572</strain>
    </source>
</reference>
<accession>A0A1M5SN01</accession>
<dbReference type="STRING" id="1195760.SAMN05444281_0392"/>
<protein>
    <submittedName>
        <fullName evidence="1">Uncharacterized protein</fullName>
    </submittedName>
</protein>
<organism evidence="1 2">
    <name type="scientific">Wenyingzhuangia marina</name>
    <dbReference type="NCBI Taxonomy" id="1195760"/>
    <lineage>
        <taxon>Bacteria</taxon>
        <taxon>Pseudomonadati</taxon>
        <taxon>Bacteroidota</taxon>
        <taxon>Flavobacteriia</taxon>
        <taxon>Flavobacteriales</taxon>
        <taxon>Flavobacteriaceae</taxon>
        <taxon>Wenyingzhuangia</taxon>
    </lineage>
</organism>
<evidence type="ECO:0000313" key="1">
    <source>
        <dbReference type="EMBL" id="SHH39638.1"/>
    </source>
</evidence>
<name>A0A1M5SN01_9FLAO</name>
<dbReference type="EMBL" id="FQXQ01000001">
    <property type="protein sequence ID" value="SHH39638.1"/>
    <property type="molecule type" value="Genomic_DNA"/>
</dbReference>
<keyword evidence="2" id="KW-1185">Reference proteome</keyword>
<sequence>MILSVYKNLLPKENYNFISNSCDKQSPKNIGISSQELDKIQNILDKIILQFVTNYDVYLDLMGIEVTNKTKTFLSGLRSSPYDANLYRASFGELTLAYNKLFYLVTNNLFIQKLCLSNDEINLYNKIKNQ</sequence>
<gene>
    <name evidence="1" type="ORF">SAMN05444281_0392</name>
</gene>
<dbReference type="RefSeq" id="WP_073117996.1">
    <property type="nucleotide sequence ID" value="NZ_BMEN01000001.1"/>
</dbReference>
<dbReference type="Proteomes" id="UP000184109">
    <property type="component" value="Unassembled WGS sequence"/>
</dbReference>
<dbReference type="AlphaFoldDB" id="A0A1M5SN01"/>
<evidence type="ECO:0000313" key="2">
    <source>
        <dbReference type="Proteomes" id="UP000184109"/>
    </source>
</evidence>
<proteinExistence type="predicted"/>